<keyword evidence="2 6" id="KW-0812">Transmembrane</keyword>
<feature type="compositionally biased region" description="Low complexity" evidence="5">
    <location>
        <begin position="353"/>
        <end position="406"/>
    </location>
</feature>
<name>A0ABR3XTT1_9PEZI</name>
<sequence>MRLHPQRRPGRQPAAGAAIALLSVLLVRPACAIPYPKDELHAAGYGYLMPRDCNQYCGYNNMYCCSAGSHCYTSNGIAGCSADAGGGYAWYTTTWTLTETFTSTYSSLFPAATSNQDCVPEPGSGQIACGHICCASWQYCAYKGQCMANGPIPGGGGGEGGGAPQTTVITSGGQVITTQYSAPYRVTSGATVTSTGTAVLTTSTGTGNGTVTAGGSSGGLSGGAIAGIVVGTLAGIVILLALCACFLVRGLWHGILALFGLGPNRRRRRGSRETIIEEEERYTRHGSVHSRRDTHGAWYGGRPSSVASRREKRKSGGGGFGWLGIGALAGTILLLLGLRKDKKRPPPTKTRSEVSSSYFDSSGSSRPTRVSRSTRASRHSGGSRATRASRMPPRSRAASLRSPESRAASRRTGSRRS</sequence>
<gene>
    <name evidence="8" type="ORF">VTK73DRAFT_7253</name>
</gene>
<keyword evidence="3 6" id="KW-1133">Transmembrane helix</keyword>
<evidence type="ECO:0000256" key="3">
    <source>
        <dbReference type="ARBA" id="ARBA00022989"/>
    </source>
</evidence>
<comment type="caution">
    <text evidence="8">The sequence shown here is derived from an EMBL/GenBank/DDBJ whole genome shotgun (WGS) entry which is preliminary data.</text>
</comment>
<dbReference type="EMBL" id="JAZHXJ010000045">
    <property type="protein sequence ID" value="KAL1879134.1"/>
    <property type="molecule type" value="Genomic_DNA"/>
</dbReference>
<evidence type="ECO:0000313" key="8">
    <source>
        <dbReference type="EMBL" id="KAL1879134.1"/>
    </source>
</evidence>
<keyword evidence="7" id="KW-0732">Signal</keyword>
<evidence type="ECO:0000256" key="5">
    <source>
        <dbReference type="SAM" id="MobiDB-lite"/>
    </source>
</evidence>
<evidence type="ECO:0000256" key="6">
    <source>
        <dbReference type="SAM" id="Phobius"/>
    </source>
</evidence>
<dbReference type="PANTHER" id="PTHR15549">
    <property type="entry name" value="PAIRED IMMUNOGLOBULIN-LIKE TYPE 2 RECEPTOR"/>
    <property type="match status" value="1"/>
</dbReference>
<dbReference type="InterPro" id="IPR051694">
    <property type="entry name" value="Immunoregulatory_rcpt-like"/>
</dbReference>
<reference evidence="8 9" key="1">
    <citation type="journal article" date="2024" name="Commun. Biol.">
        <title>Comparative genomic analysis of thermophilic fungi reveals convergent evolutionary adaptations and gene losses.</title>
        <authorList>
            <person name="Steindorff A.S."/>
            <person name="Aguilar-Pontes M.V."/>
            <person name="Robinson A.J."/>
            <person name="Andreopoulos B."/>
            <person name="LaButti K."/>
            <person name="Kuo A."/>
            <person name="Mondo S."/>
            <person name="Riley R."/>
            <person name="Otillar R."/>
            <person name="Haridas S."/>
            <person name="Lipzen A."/>
            <person name="Grimwood J."/>
            <person name="Schmutz J."/>
            <person name="Clum A."/>
            <person name="Reid I.D."/>
            <person name="Moisan M.C."/>
            <person name="Butler G."/>
            <person name="Nguyen T.T.M."/>
            <person name="Dewar K."/>
            <person name="Conant G."/>
            <person name="Drula E."/>
            <person name="Henrissat B."/>
            <person name="Hansel C."/>
            <person name="Singer S."/>
            <person name="Hutchinson M.I."/>
            <person name="de Vries R.P."/>
            <person name="Natvig D.O."/>
            <person name="Powell A.J."/>
            <person name="Tsang A."/>
            <person name="Grigoriev I.V."/>
        </authorList>
    </citation>
    <scope>NUCLEOTIDE SEQUENCE [LARGE SCALE GENOMIC DNA]</scope>
    <source>
        <strain evidence="8 9">ATCC 24622</strain>
    </source>
</reference>
<dbReference type="Proteomes" id="UP001586593">
    <property type="component" value="Unassembled WGS sequence"/>
</dbReference>
<feature type="chain" id="PRO_5045202095" evidence="7">
    <location>
        <begin position="33"/>
        <end position="417"/>
    </location>
</feature>
<evidence type="ECO:0000256" key="2">
    <source>
        <dbReference type="ARBA" id="ARBA00022692"/>
    </source>
</evidence>
<feature type="transmembrane region" description="Helical" evidence="6">
    <location>
        <begin position="319"/>
        <end position="338"/>
    </location>
</feature>
<feature type="compositionally biased region" description="Basic residues" evidence="5">
    <location>
        <begin position="408"/>
        <end position="417"/>
    </location>
</feature>
<comment type="subcellular location">
    <subcellularLocation>
        <location evidence="1">Membrane</location>
        <topology evidence="1">Single-pass membrane protein</topology>
    </subcellularLocation>
</comment>
<organism evidence="8 9">
    <name type="scientific">Phialemonium thermophilum</name>
    <dbReference type="NCBI Taxonomy" id="223376"/>
    <lineage>
        <taxon>Eukaryota</taxon>
        <taxon>Fungi</taxon>
        <taxon>Dikarya</taxon>
        <taxon>Ascomycota</taxon>
        <taxon>Pezizomycotina</taxon>
        <taxon>Sordariomycetes</taxon>
        <taxon>Sordariomycetidae</taxon>
        <taxon>Cephalothecales</taxon>
        <taxon>Cephalothecaceae</taxon>
        <taxon>Phialemonium</taxon>
    </lineage>
</organism>
<feature type="region of interest" description="Disordered" evidence="5">
    <location>
        <begin position="341"/>
        <end position="417"/>
    </location>
</feature>
<feature type="region of interest" description="Disordered" evidence="5">
    <location>
        <begin position="278"/>
        <end position="313"/>
    </location>
</feature>
<evidence type="ECO:0000256" key="4">
    <source>
        <dbReference type="ARBA" id="ARBA00023136"/>
    </source>
</evidence>
<dbReference type="PANTHER" id="PTHR15549:SF26">
    <property type="entry name" value="AXIAL BUDDING PATTERN PROTEIN 2-RELATED"/>
    <property type="match status" value="1"/>
</dbReference>
<accession>A0ABR3XTT1</accession>
<feature type="signal peptide" evidence="7">
    <location>
        <begin position="1"/>
        <end position="32"/>
    </location>
</feature>
<keyword evidence="4 6" id="KW-0472">Membrane</keyword>
<protein>
    <submittedName>
        <fullName evidence="8">Uncharacterized protein</fullName>
    </submittedName>
</protein>
<evidence type="ECO:0000256" key="7">
    <source>
        <dbReference type="SAM" id="SignalP"/>
    </source>
</evidence>
<feature type="transmembrane region" description="Helical" evidence="6">
    <location>
        <begin position="233"/>
        <end position="262"/>
    </location>
</feature>
<evidence type="ECO:0000313" key="9">
    <source>
        <dbReference type="Proteomes" id="UP001586593"/>
    </source>
</evidence>
<keyword evidence="9" id="KW-1185">Reference proteome</keyword>
<proteinExistence type="predicted"/>
<evidence type="ECO:0000256" key="1">
    <source>
        <dbReference type="ARBA" id="ARBA00004167"/>
    </source>
</evidence>